<comment type="cofactor">
    <cofactor evidence="12">
        <name>Ca(2+)</name>
        <dbReference type="ChEBI" id="CHEBI:29108"/>
    </cofactor>
    <text evidence="12">Binds 1 Ca(2+) ion per subunit.</text>
</comment>
<feature type="compositionally biased region" description="Acidic residues" evidence="14">
    <location>
        <begin position="618"/>
        <end position="632"/>
    </location>
</feature>
<dbReference type="InterPro" id="IPR011992">
    <property type="entry name" value="EF-hand-dom_pair"/>
</dbReference>
<feature type="binding site" evidence="12">
    <location>
        <position position="446"/>
    </location>
    <ligand>
        <name>Ca(2+)</name>
        <dbReference type="ChEBI" id="CHEBI:29108"/>
    </ligand>
</feature>
<dbReference type="InterPro" id="IPR011993">
    <property type="entry name" value="PH-like_dom_sf"/>
</dbReference>
<keyword evidence="3" id="KW-0963">Cytoplasm</keyword>
<feature type="binding site" evidence="12">
    <location>
        <position position="399"/>
    </location>
    <ligand>
        <name>Ca(2+)</name>
        <dbReference type="ChEBI" id="CHEBI:29108"/>
    </ligand>
</feature>
<dbReference type="InterPro" id="IPR001192">
    <property type="entry name" value="PI-PLC_fam"/>
</dbReference>
<evidence type="ECO:0000259" key="15">
    <source>
        <dbReference type="PROSITE" id="PS50003"/>
    </source>
</evidence>
<dbReference type="FunFam" id="3.20.20.190:FF:000039">
    <property type="entry name" value="Phosphoinositide phospholipase C"/>
    <property type="match status" value="1"/>
</dbReference>
<keyword evidence="12" id="KW-0479">Metal-binding</keyword>
<dbReference type="InterPro" id="IPR001849">
    <property type="entry name" value="PH_domain"/>
</dbReference>
<evidence type="ECO:0000256" key="13">
    <source>
        <dbReference type="RuleBase" id="RU361133"/>
    </source>
</evidence>
<gene>
    <name evidence="20" type="primary">LOC116938561</name>
</gene>
<evidence type="ECO:0000256" key="11">
    <source>
        <dbReference type="PIRSR" id="PIRSR000956-1"/>
    </source>
</evidence>
<feature type="binding site" evidence="12">
    <location>
        <position position="368"/>
    </location>
    <ligand>
        <name>Ca(2+)</name>
        <dbReference type="ChEBI" id="CHEBI:29108"/>
    </ligand>
</feature>
<dbReference type="PROSITE" id="PS50004">
    <property type="entry name" value="C2"/>
    <property type="match status" value="1"/>
</dbReference>
<feature type="domain" description="PI-PLC Y-box" evidence="17">
    <location>
        <begin position="751"/>
        <end position="867"/>
    </location>
</feature>
<keyword evidence="7 13" id="KW-0443">Lipid metabolism</keyword>
<dbReference type="Pfam" id="PF00387">
    <property type="entry name" value="PI-PLC-Y"/>
    <property type="match status" value="1"/>
</dbReference>
<evidence type="ECO:0000256" key="5">
    <source>
        <dbReference type="ARBA" id="ARBA00022837"/>
    </source>
</evidence>
<dbReference type="FunFam" id="1.10.238.10:FF:000005">
    <property type="entry name" value="Phosphoinositide phospholipase C"/>
    <property type="match status" value="1"/>
</dbReference>
<dbReference type="PROSITE" id="PS00018">
    <property type="entry name" value="EF_HAND_1"/>
    <property type="match status" value="1"/>
</dbReference>
<dbReference type="PROSITE" id="PS50003">
    <property type="entry name" value="PH_DOMAIN"/>
    <property type="match status" value="1"/>
</dbReference>
<feature type="compositionally biased region" description="Low complexity" evidence="14">
    <location>
        <begin position="700"/>
        <end position="714"/>
    </location>
</feature>
<evidence type="ECO:0000256" key="10">
    <source>
        <dbReference type="ARBA" id="ARBA00023726"/>
    </source>
</evidence>
<sequence length="1026" mass="113315">MWCWSPQTPRDDEKQSNVNTASEAVKRMGLALEDDDLALLVRGSPVLKASSTGRRGRRVMSLRDDCSAVRCSSRKLSKLRKRRTIFSISDLVEVREGCQTETLRALPFGSGGAPETGGGNRNGNNSGGDGAGSGGDGGRQPAAVPGHVDPQRCFTLVFRGRQANLDLVADNAEDARRWVYCLRSLSEHSRTMDARQKLDTWLYRSFRKADKNKDNRMTFDEVKDLLNTLNVSMNEVEAKKLFDESDSSHTGDLVEDEFVQLFRKLTRRDDVATLFKRLSPDGIGLPAARLAQFLQDEQHEDDSEHRAACIIAEHEPLDEGRSKGLMTLDGFVRYLTSPDGSLWDQRHDSVSHDMTQPLSHYFISSSHNTYLTDDQLRGPSSTEAYVKSLMRGCRCVELDCWDGADGEPVIYHGYTLTSQILFRDVITSIAHEAFKASAYPVILSLENHCNVEQQIVMARHLRSILGERLITAPLPGRPPTQLPSPEELKGKFLIKAKKRSEPVKSEAEGNGSGVQSDSTGATTAPSELTGRDSTADKLCTGIEDARSEPKPEPQHTNNQPETQAGAHSEPQPELKSETRLESQPQPEIRPETHLQTEANPSSMCAKDESGPSDAAVLNEEEGDIPFIDGDNEVTDGIVDGVTGGVTDRVTNEVKDRVATEVAVEVVDEVTDGVKGKQSETKGIGLRRSLLMKVDSFTRHSSGSGSIKSSAKGLGQASDTESDVFEDSKPSTGKHKPLKAEKSKKKEVSKELSDCVIYCSGVHFEGLERAESHQKGNEMCSFSETKTMGLIETQGNAFVRYNMQHLSRTYPSGTRVGSGNYNPHDMWNAGCQIVALNFQTPGKEMDLYDGLFRQNGGCGYVLKPSFLRDPHTDFDPGNPARGTGRHPVKLAITVISGQQLPKERNSRRGSIIDPLVSVEVHGVRGDTAVRETHHQENNGLNPVWKEEFLFQLTVPELALIRFVVKDYDVTSRNDFIGQFSLPFSCLRQGYRHVHLLSLDGRSLFPATLFVHIRITELKEIEGLDRGL</sequence>
<dbReference type="CDD" id="cd16202">
    <property type="entry name" value="EFh_PI-PLCdelta"/>
    <property type="match status" value="1"/>
</dbReference>
<feature type="domain" description="PH" evidence="15">
    <location>
        <begin position="151"/>
        <end position="187"/>
    </location>
</feature>
<dbReference type="GO" id="GO:0005509">
    <property type="term" value="F:calcium ion binding"/>
    <property type="evidence" value="ECO:0007669"/>
    <property type="project" value="InterPro"/>
</dbReference>
<evidence type="ECO:0000256" key="6">
    <source>
        <dbReference type="ARBA" id="ARBA00022963"/>
    </source>
</evidence>
<dbReference type="KEGG" id="pmrn:116938561"/>
<proteinExistence type="predicted"/>
<dbReference type="Gene3D" id="2.30.29.30">
    <property type="entry name" value="Pleckstrin-homology domain (PH domain)/Phosphotyrosine-binding domain (PTB)"/>
    <property type="match status" value="1"/>
</dbReference>
<dbReference type="PANTHER" id="PTHR10336:SF209">
    <property type="entry name" value="PHOSPHOINOSITIDE PHOSPHOLIPASE C"/>
    <property type="match status" value="1"/>
</dbReference>
<feature type="compositionally biased region" description="Basic and acidic residues" evidence="14">
    <location>
        <begin position="570"/>
        <end position="580"/>
    </location>
</feature>
<dbReference type="InterPro" id="IPR018247">
    <property type="entry name" value="EF_Hand_1_Ca_BS"/>
</dbReference>
<feature type="domain" description="C2" evidence="16">
    <location>
        <begin position="867"/>
        <end position="996"/>
    </location>
</feature>
<dbReference type="SMART" id="SM00239">
    <property type="entry name" value="C2"/>
    <property type="match status" value="1"/>
</dbReference>
<dbReference type="InterPro" id="IPR017946">
    <property type="entry name" value="PLC-like_Pdiesterase_TIM-brl"/>
</dbReference>
<dbReference type="Gene3D" id="3.20.20.190">
    <property type="entry name" value="Phosphatidylinositol (PI) phosphodiesterase"/>
    <property type="match status" value="2"/>
</dbReference>
<keyword evidence="19" id="KW-1185">Reference proteome</keyword>
<comment type="catalytic activity">
    <reaction evidence="9">
        <text>a 1,2-diacyl-sn-glycero-3-phospho-(1D-myo-inositol-4,5-bisphosphate) + H2O = 1D-myo-inositol 1,4,5-trisphosphate + a 1,2-diacyl-sn-glycerol + H(+)</text>
        <dbReference type="Rhea" id="RHEA:33179"/>
        <dbReference type="ChEBI" id="CHEBI:15377"/>
        <dbReference type="ChEBI" id="CHEBI:15378"/>
        <dbReference type="ChEBI" id="CHEBI:17815"/>
        <dbReference type="ChEBI" id="CHEBI:58456"/>
        <dbReference type="ChEBI" id="CHEBI:203600"/>
        <dbReference type="EC" id="3.1.4.11"/>
    </reaction>
    <physiologicalReaction direction="left-to-right" evidence="9">
        <dbReference type="Rhea" id="RHEA:33180"/>
    </physiologicalReaction>
</comment>
<evidence type="ECO:0000259" key="16">
    <source>
        <dbReference type="PROSITE" id="PS50004"/>
    </source>
</evidence>
<evidence type="ECO:0000256" key="14">
    <source>
        <dbReference type="SAM" id="MobiDB-lite"/>
    </source>
</evidence>
<dbReference type="Pfam" id="PF00168">
    <property type="entry name" value="C2"/>
    <property type="match status" value="1"/>
</dbReference>
<dbReference type="EC" id="3.1.4.11" evidence="2 13"/>
<dbReference type="InterPro" id="IPR015359">
    <property type="entry name" value="PLC_EF-hand-like"/>
</dbReference>
<reference evidence="20" key="1">
    <citation type="submission" date="2025-08" db="UniProtKB">
        <authorList>
            <consortium name="RefSeq"/>
        </authorList>
    </citation>
    <scope>IDENTIFICATION</scope>
    <source>
        <tissue evidence="20">Sperm</tissue>
    </source>
</reference>
<dbReference type="RefSeq" id="XP_032801741.1">
    <property type="nucleotide sequence ID" value="XM_032945850.1"/>
</dbReference>
<dbReference type="GO" id="GO:0004435">
    <property type="term" value="F:phosphatidylinositol-4,5-bisphosphate phospholipase C activity"/>
    <property type="evidence" value="ECO:0007669"/>
    <property type="project" value="UniProtKB-EC"/>
</dbReference>
<feature type="binding site" evidence="12">
    <location>
        <position position="397"/>
    </location>
    <ligand>
        <name>Ca(2+)</name>
        <dbReference type="ChEBI" id="CHEBI:29108"/>
    </ligand>
</feature>
<dbReference type="GO" id="GO:0016042">
    <property type="term" value="P:lipid catabolic process"/>
    <property type="evidence" value="ECO:0007669"/>
    <property type="project" value="UniProtKB-KW"/>
</dbReference>
<dbReference type="Gene3D" id="2.60.40.150">
    <property type="entry name" value="C2 domain"/>
    <property type="match status" value="1"/>
</dbReference>
<dbReference type="InterPro" id="IPR001711">
    <property type="entry name" value="PLipase_C_Pinositol-sp_Y"/>
</dbReference>
<dbReference type="Proteomes" id="UP001318040">
    <property type="component" value="Chromosome 4"/>
</dbReference>
<dbReference type="InterPro" id="IPR016280">
    <property type="entry name" value="PLC-beta"/>
</dbReference>
<feature type="region of interest" description="Disordered" evidence="14">
    <location>
        <begin position="697"/>
        <end position="744"/>
    </location>
</feature>
<accession>A0AAJ7WL40</accession>
<comment type="subcellular location">
    <subcellularLocation>
        <location evidence="1">Cytoplasm</location>
    </subcellularLocation>
</comment>
<feature type="domain" description="EF-hand" evidence="18">
    <location>
        <begin position="197"/>
        <end position="232"/>
    </location>
</feature>
<dbReference type="Pfam" id="PF09279">
    <property type="entry name" value="EF-hand_like"/>
    <property type="match status" value="1"/>
</dbReference>
<dbReference type="InterPro" id="IPR000008">
    <property type="entry name" value="C2_dom"/>
</dbReference>
<dbReference type="PROSITE" id="PS50222">
    <property type="entry name" value="EF_HAND_2"/>
    <property type="match status" value="1"/>
</dbReference>
<evidence type="ECO:0000256" key="9">
    <source>
        <dbReference type="ARBA" id="ARBA00023674"/>
    </source>
</evidence>
<evidence type="ECO:0000256" key="1">
    <source>
        <dbReference type="ARBA" id="ARBA00004496"/>
    </source>
</evidence>
<dbReference type="FunFam" id="2.60.40.150:FF:000058">
    <property type="entry name" value="Phosphoinositide phospholipase C"/>
    <property type="match status" value="1"/>
</dbReference>
<feature type="active site" evidence="11">
    <location>
        <position position="367"/>
    </location>
</feature>
<feature type="compositionally biased region" description="Polar residues" evidence="14">
    <location>
        <begin position="513"/>
        <end position="526"/>
    </location>
</feature>
<dbReference type="AlphaFoldDB" id="A0AAJ7WL40"/>
<dbReference type="SUPFAM" id="SSF47473">
    <property type="entry name" value="EF-hand"/>
    <property type="match status" value="1"/>
</dbReference>
<evidence type="ECO:0000256" key="2">
    <source>
        <dbReference type="ARBA" id="ARBA00012368"/>
    </source>
</evidence>
<feature type="compositionally biased region" description="Basic and acidic residues" evidence="14">
    <location>
        <begin position="543"/>
        <end position="553"/>
    </location>
</feature>
<evidence type="ECO:0000256" key="12">
    <source>
        <dbReference type="PIRSR" id="PIRSR000956-2"/>
    </source>
</evidence>
<evidence type="ECO:0000256" key="4">
    <source>
        <dbReference type="ARBA" id="ARBA00022801"/>
    </source>
</evidence>
<dbReference type="SMART" id="SM00149">
    <property type="entry name" value="PLCYc"/>
    <property type="match status" value="1"/>
</dbReference>
<dbReference type="InterPro" id="IPR002048">
    <property type="entry name" value="EF_hand_dom"/>
</dbReference>
<keyword evidence="4 13" id="KW-0378">Hydrolase</keyword>
<dbReference type="GO" id="GO:0005886">
    <property type="term" value="C:plasma membrane"/>
    <property type="evidence" value="ECO:0007669"/>
    <property type="project" value="TreeGrafter"/>
</dbReference>
<keyword evidence="6 13" id="KW-0442">Lipid degradation</keyword>
<dbReference type="Pfam" id="PF00388">
    <property type="entry name" value="PI-PLC-X"/>
    <property type="match status" value="1"/>
</dbReference>
<dbReference type="PANTHER" id="PTHR10336">
    <property type="entry name" value="PHOSPHOINOSITIDE-SPECIFIC PHOSPHOLIPASE C FAMILY PROTEIN"/>
    <property type="match status" value="1"/>
</dbReference>
<comment type="catalytic activity">
    <reaction evidence="10">
        <text>a 1,2-diacyl-sn-glycero-3-phospho-(1D-myo-inositol) + H2O = 1D-myo-inositol 1-phosphate + a 1,2-diacyl-sn-glycerol + H(+)</text>
        <dbReference type="Rhea" id="RHEA:43484"/>
        <dbReference type="ChEBI" id="CHEBI:15377"/>
        <dbReference type="ChEBI" id="CHEBI:15378"/>
        <dbReference type="ChEBI" id="CHEBI:17815"/>
        <dbReference type="ChEBI" id="CHEBI:57880"/>
        <dbReference type="ChEBI" id="CHEBI:58433"/>
    </reaction>
    <physiologicalReaction direction="left-to-right" evidence="10">
        <dbReference type="Rhea" id="RHEA:43485"/>
    </physiologicalReaction>
</comment>
<organism evidence="19 20">
    <name type="scientific">Petromyzon marinus</name>
    <name type="common">Sea lamprey</name>
    <dbReference type="NCBI Taxonomy" id="7757"/>
    <lineage>
        <taxon>Eukaryota</taxon>
        <taxon>Metazoa</taxon>
        <taxon>Chordata</taxon>
        <taxon>Craniata</taxon>
        <taxon>Vertebrata</taxon>
        <taxon>Cyclostomata</taxon>
        <taxon>Hyperoartia</taxon>
        <taxon>Petromyzontiformes</taxon>
        <taxon>Petromyzontidae</taxon>
        <taxon>Petromyzon</taxon>
    </lineage>
</organism>
<dbReference type="Gene3D" id="1.10.238.10">
    <property type="entry name" value="EF-hand"/>
    <property type="match status" value="2"/>
</dbReference>
<dbReference type="SUPFAM" id="SSF51695">
    <property type="entry name" value="PLC-like phosphodiesterases"/>
    <property type="match status" value="1"/>
</dbReference>
<dbReference type="SUPFAM" id="SSF50729">
    <property type="entry name" value="PH domain-like"/>
    <property type="match status" value="1"/>
</dbReference>
<feature type="active site" evidence="11">
    <location>
        <position position="412"/>
    </location>
</feature>
<keyword evidence="8" id="KW-0807">Transducer</keyword>
<dbReference type="PRINTS" id="PR00390">
    <property type="entry name" value="PHPHLIPASEC"/>
</dbReference>
<dbReference type="SMART" id="SM00233">
    <property type="entry name" value="PH"/>
    <property type="match status" value="1"/>
</dbReference>
<dbReference type="SMART" id="SM00054">
    <property type="entry name" value="EFh"/>
    <property type="match status" value="2"/>
</dbReference>
<dbReference type="CDD" id="cd00275">
    <property type="entry name" value="C2_PLC_like"/>
    <property type="match status" value="1"/>
</dbReference>
<evidence type="ECO:0000259" key="18">
    <source>
        <dbReference type="PROSITE" id="PS50222"/>
    </source>
</evidence>
<dbReference type="InterPro" id="IPR000909">
    <property type="entry name" value="PLipase_C_PInositol-sp_X_dom"/>
</dbReference>
<evidence type="ECO:0000256" key="3">
    <source>
        <dbReference type="ARBA" id="ARBA00022490"/>
    </source>
</evidence>
<dbReference type="GO" id="GO:0005737">
    <property type="term" value="C:cytoplasm"/>
    <property type="evidence" value="ECO:0007669"/>
    <property type="project" value="UniProtKB-SubCell"/>
</dbReference>
<dbReference type="SUPFAM" id="SSF49562">
    <property type="entry name" value="C2 domain (Calcium/lipid-binding domain, CaLB)"/>
    <property type="match status" value="1"/>
</dbReference>
<feature type="compositionally biased region" description="Gly residues" evidence="14">
    <location>
        <begin position="109"/>
        <end position="138"/>
    </location>
</feature>
<evidence type="ECO:0000313" key="20">
    <source>
        <dbReference type="RefSeq" id="XP_032801741.1"/>
    </source>
</evidence>
<evidence type="ECO:0000256" key="8">
    <source>
        <dbReference type="ARBA" id="ARBA00023224"/>
    </source>
</evidence>
<feature type="region of interest" description="Disordered" evidence="14">
    <location>
        <begin position="105"/>
        <end position="146"/>
    </location>
</feature>
<evidence type="ECO:0000313" key="19">
    <source>
        <dbReference type="Proteomes" id="UP001318040"/>
    </source>
</evidence>
<evidence type="ECO:0000256" key="7">
    <source>
        <dbReference type="ARBA" id="ARBA00023098"/>
    </source>
</evidence>
<dbReference type="InterPro" id="IPR035892">
    <property type="entry name" value="C2_domain_sf"/>
</dbReference>
<keyword evidence="5 12" id="KW-0106">Calcium</keyword>
<protein>
    <recommendedName>
        <fullName evidence="2 13">Phosphoinositide phospholipase C</fullName>
        <ecNumber evidence="2 13">3.1.4.11</ecNumber>
    </recommendedName>
</protein>
<dbReference type="PROSITE" id="PS50008">
    <property type="entry name" value="PIPLC_Y_DOMAIN"/>
    <property type="match status" value="1"/>
</dbReference>
<dbReference type="PROSITE" id="PS50007">
    <property type="entry name" value="PIPLC_X_DOMAIN"/>
    <property type="match status" value="1"/>
</dbReference>
<dbReference type="PIRSF" id="PIRSF000956">
    <property type="entry name" value="PLC-beta"/>
    <property type="match status" value="1"/>
</dbReference>
<dbReference type="GO" id="GO:0035556">
    <property type="term" value="P:intracellular signal transduction"/>
    <property type="evidence" value="ECO:0007669"/>
    <property type="project" value="InterPro"/>
</dbReference>
<dbReference type="CDD" id="cd08558">
    <property type="entry name" value="PI-PLCc_eukaryota"/>
    <property type="match status" value="1"/>
</dbReference>
<evidence type="ECO:0000259" key="17">
    <source>
        <dbReference type="PROSITE" id="PS50008"/>
    </source>
</evidence>
<feature type="region of interest" description="Disordered" evidence="14">
    <location>
        <begin position="497"/>
        <end position="632"/>
    </location>
</feature>
<name>A0AAJ7WL40_PETMA</name>
<dbReference type="SMART" id="SM00148">
    <property type="entry name" value="PLCXc"/>
    <property type="match status" value="1"/>
</dbReference>